<accession>V6S243</accession>
<dbReference type="RefSeq" id="WP_023570190.1">
    <property type="nucleotide sequence ID" value="NZ_AVBI01000012.1"/>
</dbReference>
<dbReference type="EMBL" id="VLKQ01000009">
    <property type="protein sequence ID" value="TWI10814.1"/>
    <property type="molecule type" value="Genomic_DNA"/>
</dbReference>
<feature type="region of interest" description="Disordered" evidence="2">
    <location>
        <begin position="126"/>
        <end position="151"/>
    </location>
</feature>
<evidence type="ECO:0000256" key="1">
    <source>
        <dbReference type="SAM" id="Coils"/>
    </source>
</evidence>
<dbReference type="STRING" id="1341154.FCR2A7T_10280"/>
<evidence type="ECO:0000313" key="3">
    <source>
        <dbReference type="EMBL" id="TWI10814.1"/>
    </source>
</evidence>
<reference evidence="3 4" key="1">
    <citation type="journal article" date="2015" name="Stand. Genomic Sci.">
        <title>Genomic Encyclopedia of Bacterial and Archaeal Type Strains, Phase III: the genomes of soil and plant-associated and newly described type strains.</title>
        <authorList>
            <person name="Whitman W.B."/>
            <person name="Woyke T."/>
            <person name="Klenk H.P."/>
            <person name="Zhou Y."/>
            <person name="Lilburn T.G."/>
            <person name="Beck B.J."/>
            <person name="De Vos P."/>
            <person name="Vandamme P."/>
            <person name="Eisen J.A."/>
            <person name="Garrity G."/>
            <person name="Hugenholtz P."/>
            <person name="Kyrpides N.C."/>
        </authorList>
    </citation>
    <scope>NUCLEOTIDE SEQUENCE [LARGE SCALE GENOMIC DNA]</scope>
    <source>
        <strain evidence="3 4">CGMCC 1.7270</strain>
    </source>
</reference>
<dbReference type="AlphaFoldDB" id="V6S243"/>
<dbReference type="OrthoDB" id="749061at2"/>
<proteinExistence type="predicted"/>
<evidence type="ECO:0000256" key="2">
    <source>
        <dbReference type="SAM" id="MobiDB-lite"/>
    </source>
</evidence>
<name>V6S243_9FLAO</name>
<feature type="coiled-coil region" evidence="1">
    <location>
        <begin position="182"/>
        <end position="209"/>
    </location>
</feature>
<keyword evidence="4" id="KW-1185">Reference proteome</keyword>
<feature type="compositionally biased region" description="Polar residues" evidence="2">
    <location>
        <begin position="1"/>
        <end position="11"/>
    </location>
</feature>
<feature type="compositionally biased region" description="Low complexity" evidence="2">
    <location>
        <begin position="130"/>
        <end position="149"/>
    </location>
</feature>
<keyword evidence="1" id="KW-0175">Coiled coil</keyword>
<evidence type="ECO:0000313" key="4">
    <source>
        <dbReference type="Proteomes" id="UP000319848"/>
    </source>
</evidence>
<gene>
    <name evidence="3" type="ORF">IP98_02165</name>
</gene>
<dbReference type="Proteomes" id="UP000319848">
    <property type="component" value="Unassembled WGS sequence"/>
</dbReference>
<comment type="caution">
    <text evidence="3">The sequence shown here is derived from an EMBL/GenBank/DDBJ whole genome shotgun (WGS) entry which is preliminary data.</text>
</comment>
<organism evidence="3 4">
    <name type="scientific">Flavobacterium cauense R2A-7</name>
    <dbReference type="NCBI Taxonomy" id="1341154"/>
    <lineage>
        <taxon>Bacteria</taxon>
        <taxon>Pseudomonadati</taxon>
        <taxon>Bacteroidota</taxon>
        <taxon>Flavobacteriia</taxon>
        <taxon>Flavobacteriales</taxon>
        <taxon>Flavobacteriaceae</taxon>
        <taxon>Flavobacterium</taxon>
    </lineage>
</organism>
<protein>
    <submittedName>
        <fullName evidence="3">Uncharacterized protein</fullName>
    </submittedName>
</protein>
<sequence>MEATSELQNAPNHPKKSVSETGHVKNAANFQRLISFCEGFGTTYNPANDRLKIPQLHSLSQSVTTRINEVRVHKTNFDNVTNIRRAAFEDLRPFATRIINAFIVSGADKLTIEDAKAINKKIQGTATNRTDAPTSDSGDTTSSNTISTSQQSYDRKIDHLANLIEILSQSQAYNPNEEELKITALQAKLINLQEKNNNLSESYSRYSNALLQRNRELYNPETGLVQTAKEVKLYIKSVYGATSPEYNLVSRLEFKIRTEE</sequence>
<feature type="region of interest" description="Disordered" evidence="2">
    <location>
        <begin position="1"/>
        <end position="22"/>
    </location>
</feature>